<dbReference type="Proteomes" id="UP000029264">
    <property type="component" value="Unassembled WGS sequence"/>
</dbReference>
<name>A0A094JEB3_9GAMM</name>
<comment type="caution">
    <text evidence="2">The sequence shown here is derived from an EMBL/GenBank/DDBJ whole genome shotgun (WGS) entry which is preliminary data.</text>
</comment>
<keyword evidence="3" id="KW-1185">Reference proteome</keyword>
<dbReference type="PANTHER" id="PTHR39966">
    <property type="entry name" value="BLL2471 PROTEIN-RELATED"/>
    <property type="match status" value="1"/>
</dbReference>
<feature type="domain" description="Hemerythrin-like" evidence="1">
    <location>
        <begin position="4"/>
        <end position="134"/>
    </location>
</feature>
<evidence type="ECO:0000259" key="1">
    <source>
        <dbReference type="Pfam" id="PF01814"/>
    </source>
</evidence>
<proteinExistence type="predicted"/>
<dbReference type="eggNOG" id="COG3945">
    <property type="taxonomic scope" value="Bacteria"/>
</dbReference>
<dbReference type="EMBL" id="JPEO01000003">
    <property type="protein sequence ID" value="KFZ38270.1"/>
    <property type="molecule type" value="Genomic_DNA"/>
</dbReference>
<gene>
    <name evidence="2" type="ORF">HR45_07220</name>
</gene>
<dbReference type="Gene3D" id="1.20.120.520">
    <property type="entry name" value="nmb1532 protein domain like"/>
    <property type="match status" value="1"/>
</dbReference>
<sequence length="184" mass="21342">MLPRLQNDHKHIAVLLNLLKGKYKKLADGEAINFALVRDVVEYMQGYAEHSHHPLEDIVYEYYLERFARQDSAQRLSHEHQKLVDASSALASTLNLILNDIVVAKEKLVEELKAYVTMQEQHLQFEEENVFPLLAKTMTDEDWQKVADMCSERLVEDPLFTDGDDVVFEELRHYIQSVDPTSLN</sequence>
<dbReference type="CDD" id="cd12108">
    <property type="entry name" value="Hr-like"/>
    <property type="match status" value="1"/>
</dbReference>
<dbReference type="GO" id="GO:0005886">
    <property type="term" value="C:plasma membrane"/>
    <property type="evidence" value="ECO:0007669"/>
    <property type="project" value="TreeGrafter"/>
</dbReference>
<dbReference type="PANTHER" id="PTHR39966:SF1">
    <property type="entry name" value="HEMERYTHRIN-LIKE DOMAIN-CONTAINING PROTEIN"/>
    <property type="match status" value="1"/>
</dbReference>
<dbReference type="STRING" id="1515746.HR45_07220"/>
<evidence type="ECO:0000313" key="2">
    <source>
        <dbReference type="EMBL" id="KFZ38270.1"/>
    </source>
</evidence>
<dbReference type="RefSeq" id="WP_037441166.1">
    <property type="nucleotide sequence ID" value="NZ_JPEO01000003.1"/>
</dbReference>
<dbReference type="Pfam" id="PF01814">
    <property type="entry name" value="Hemerythrin"/>
    <property type="match status" value="1"/>
</dbReference>
<dbReference type="InterPro" id="IPR012312">
    <property type="entry name" value="Hemerythrin-like"/>
</dbReference>
<dbReference type="AlphaFoldDB" id="A0A094JEB3"/>
<evidence type="ECO:0000313" key="3">
    <source>
        <dbReference type="Proteomes" id="UP000029264"/>
    </source>
</evidence>
<protein>
    <submittedName>
        <fullName evidence="2">Hemerythrin</fullName>
    </submittedName>
</protein>
<accession>A0A094JEB3</accession>
<reference evidence="2 3" key="1">
    <citation type="submission" date="2014-06" db="EMBL/GenBank/DDBJ databases">
        <title>Shewanella sp. YQH10.</title>
        <authorList>
            <person name="Liu Y."/>
            <person name="Zeng R."/>
        </authorList>
    </citation>
    <scope>NUCLEOTIDE SEQUENCE [LARGE SCALE GENOMIC DNA]</scope>
    <source>
        <strain evidence="2 3">YQH10</strain>
    </source>
</reference>
<dbReference type="OrthoDB" id="7349010at2"/>
<organism evidence="2 3">
    <name type="scientific">Shewanella mangrovi</name>
    <dbReference type="NCBI Taxonomy" id="1515746"/>
    <lineage>
        <taxon>Bacteria</taxon>
        <taxon>Pseudomonadati</taxon>
        <taxon>Pseudomonadota</taxon>
        <taxon>Gammaproteobacteria</taxon>
        <taxon>Alteromonadales</taxon>
        <taxon>Shewanellaceae</taxon>
        <taxon>Shewanella</taxon>
    </lineage>
</organism>